<dbReference type="STRING" id="390270.SAMN04488005_1835"/>
<gene>
    <name evidence="1" type="ORF">SAMN04488005_1835</name>
</gene>
<accession>A0A1I6GL85</accession>
<evidence type="ECO:0008006" key="3">
    <source>
        <dbReference type="Google" id="ProtNLM"/>
    </source>
</evidence>
<sequence>MSLTLHLCQSPHDMRRFVDLPYEIGRKWPNWVRAPRIQARKTLNAKKHPFFNNGNAAFVIALRDGRAVGRIAAIDDLGHAARYNDNALHFGFFDCEDDPQAAQALFDWVSDHARTKGRSVVRGPFSYSVHDEIGLQIDAFDQQNFLLVPGNPHYYPALVEAAGYRKCVDLFCYGLPMENMPARVITLGAKIQARFGLTVRSPTKASVRADVHRLQEVYNGAWKENWPWRPANEAEFAYIVESLLEVADLRYVQIAEDAEGRMVGFSIAIPNMNEVFAKMPSGRLLPTGLARILWYSRKNAVKTMRVIAMGVVEDWRNRGVDVIFHANQHAIGTRSGVKYVELSQVLEDNEMMKRTAAMCGADIRMTHRIYEKKIS</sequence>
<dbReference type="Proteomes" id="UP000199478">
    <property type="component" value="Unassembled WGS sequence"/>
</dbReference>
<dbReference type="EMBL" id="FOYP01000001">
    <property type="protein sequence ID" value="SFR42889.1"/>
    <property type="molecule type" value="Genomic_DNA"/>
</dbReference>
<reference evidence="2" key="1">
    <citation type="submission" date="2016-10" db="EMBL/GenBank/DDBJ databases">
        <authorList>
            <person name="Varghese N."/>
            <person name="Submissions S."/>
        </authorList>
    </citation>
    <scope>NUCLEOTIDE SEQUENCE [LARGE SCALE GENOMIC DNA]</scope>
    <source>
        <strain evidence="2">DSM 26879</strain>
    </source>
</reference>
<protein>
    <recommendedName>
        <fullName evidence="3">N-acetyltransferase domain-containing protein</fullName>
    </recommendedName>
</protein>
<dbReference type="PANTHER" id="PTHR41368:SF1">
    <property type="entry name" value="PROTEIN YGHO"/>
    <property type="match status" value="1"/>
</dbReference>
<dbReference type="RefSeq" id="WP_131802360.1">
    <property type="nucleotide sequence ID" value="NZ_FOYP01000001.1"/>
</dbReference>
<dbReference type="InterPro" id="IPR016181">
    <property type="entry name" value="Acyl_CoA_acyltransferase"/>
</dbReference>
<dbReference type="SUPFAM" id="SSF55729">
    <property type="entry name" value="Acyl-CoA N-acyltransferases (Nat)"/>
    <property type="match status" value="1"/>
</dbReference>
<dbReference type="Gene3D" id="3.40.630.30">
    <property type="match status" value="1"/>
</dbReference>
<dbReference type="OrthoDB" id="9806005at2"/>
<evidence type="ECO:0000313" key="2">
    <source>
        <dbReference type="Proteomes" id="UP000199478"/>
    </source>
</evidence>
<proteinExistence type="predicted"/>
<name>A0A1I6GL85_9RHOB</name>
<evidence type="ECO:0000313" key="1">
    <source>
        <dbReference type="EMBL" id="SFR42889.1"/>
    </source>
</evidence>
<keyword evidence="2" id="KW-1185">Reference proteome</keyword>
<dbReference type="PANTHER" id="PTHR41368">
    <property type="entry name" value="PROTEIN YGHO"/>
    <property type="match status" value="1"/>
</dbReference>
<dbReference type="InterPro" id="IPR039968">
    <property type="entry name" value="BcerS-like"/>
</dbReference>
<dbReference type="AlphaFoldDB" id="A0A1I6GL85"/>
<organism evidence="1 2">
    <name type="scientific">Yoonia tamlensis</name>
    <dbReference type="NCBI Taxonomy" id="390270"/>
    <lineage>
        <taxon>Bacteria</taxon>
        <taxon>Pseudomonadati</taxon>
        <taxon>Pseudomonadota</taxon>
        <taxon>Alphaproteobacteria</taxon>
        <taxon>Rhodobacterales</taxon>
        <taxon>Paracoccaceae</taxon>
        <taxon>Yoonia</taxon>
    </lineage>
</organism>